<accession>A0A0C3C0I8</accession>
<proteinExistence type="predicted"/>
<sequence>MAEVLAEMAEWCTQPGAVAYARKAMIYRNLANNTSKLYAGTKEEADKADMKGN</sequence>
<reference evidence="1 2" key="1">
    <citation type="submission" date="2014-04" db="EMBL/GenBank/DDBJ databases">
        <authorList>
            <consortium name="DOE Joint Genome Institute"/>
            <person name="Kuo A."/>
            <person name="Tarkka M."/>
            <person name="Buscot F."/>
            <person name="Kohler A."/>
            <person name="Nagy L.G."/>
            <person name="Floudas D."/>
            <person name="Copeland A."/>
            <person name="Barry K.W."/>
            <person name="Cichocki N."/>
            <person name="Veneault-Fourrey C."/>
            <person name="LaButti K."/>
            <person name="Lindquist E.A."/>
            <person name="Lipzen A."/>
            <person name="Lundell T."/>
            <person name="Morin E."/>
            <person name="Murat C."/>
            <person name="Sun H."/>
            <person name="Tunlid A."/>
            <person name="Henrissat B."/>
            <person name="Grigoriev I.V."/>
            <person name="Hibbett D.S."/>
            <person name="Martin F."/>
            <person name="Nordberg H.P."/>
            <person name="Cantor M.N."/>
            <person name="Hua S.X."/>
        </authorList>
    </citation>
    <scope>NUCLEOTIDE SEQUENCE [LARGE SCALE GENOMIC DNA]</scope>
    <source>
        <strain evidence="1 2">F 1598</strain>
    </source>
</reference>
<protein>
    <submittedName>
        <fullName evidence="1">Uncharacterized protein</fullName>
    </submittedName>
</protein>
<dbReference type="EMBL" id="KN832970">
    <property type="protein sequence ID" value="KIM92353.1"/>
    <property type="molecule type" value="Genomic_DNA"/>
</dbReference>
<gene>
    <name evidence="1" type="ORF">PILCRDRAFT_402</name>
</gene>
<dbReference type="Proteomes" id="UP000054166">
    <property type="component" value="Unassembled WGS sequence"/>
</dbReference>
<name>A0A0C3C0I8_PILCF</name>
<dbReference type="HOGENOM" id="CLU_3069474_0_0_1"/>
<evidence type="ECO:0000313" key="1">
    <source>
        <dbReference type="EMBL" id="KIM92353.1"/>
    </source>
</evidence>
<dbReference type="AlphaFoldDB" id="A0A0C3C0I8"/>
<dbReference type="InParanoid" id="A0A0C3C0I8"/>
<organism evidence="1 2">
    <name type="scientific">Piloderma croceum (strain F 1598)</name>
    <dbReference type="NCBI Taxonomy" id="765440"/>
    <lineage>
        <taxon>Eukaryota</taxon>
        <taxon>Fungi</taxon>
        <taxon>Dikarya</taxon>
        <taxon>Basidiomycota</taxon>
        <taxon>Agaricomycotina</taxon>
        <taxon>Agaricomycetes</taxon>
        <taxon>Agaricomycetidae</taxon>
        <taxon>Atheliales</taxon>
        <taxon>Atheliaceae</taxon>
        <taxon>Piloderma</taxon>
    </lineage>
</organism>
<evidence type="ECO:0000313" key="2">
    <source>
        <dbReference type="Proteomes" id="UP000054166"/>
    </source>
</evidence>
<reference evidence="2" key="2">
    <citation type="submission" date="2015-01" db="EMBL/GenBank/DDBJ databases">
        <title>Evolutionary Origins and Diversification of the Mycorrhizal Mutualists.</title>
        <authorList>
            <consortium name="DOE Joint Genome Institute"/>
            <consortium name="Mycorrhizal Genomics Consortium"/>
            <person name="Kohler A."/>
            <person name="Kuo A."/>
            <person name="Nagy L.G."/>
            <person name="Floudas D."/>
            <person name="Copeland A."/>
            <person name="Barry K.W."/>
            <person name="Cichocki N."/>
            <person name="Veneault-Fourrey C."/>
            <person name="LaButti K."/>
            <person name="Lindquist E.A."/>
            <person name="Lipzen A."/>
            <person name="Lundell T."/>
            <person name="Morin E."/>
            <person name="Murat C."/>
            <person name="Riley R."/>
            <person name="Ohm R."/>
            <person name="Sun H."/>
            <person name="Tunlid A."/>
            <person name="Henrissat B."/>
            <person name="Grigoriev I.V."/>
            <person name="Hibbett D.S."/>
            <person name="Martin F."/>
        </authorList>
    </citation>
    <scope>NUCLEOTIDE SEQUENCE [LARGE SCALE GENOMIC DNA]</scope>
    <source>
        <strain evidence="2">F 1598</strain>
    </source>
</reference>
<keyword evidence="2" id="KW-1185">Reference proteome</keyword>